<dbReference type="SUPFAM" id="SSF55781">
    <property type="entry name" value="GAF domain-like"/>
    <property type="match status" value="1"/>
</dbReference>
<protein>
    <submittedName>
        <fullName evidence="5">Sugar diacid utilization regulator/GAF domain-containing protein</fullName>
    </submittedName>
</protein>
<dbReference type="EMBL" id="JADBED010000002">
    <property type="protein sequence ID" value="MBE1525531.1"/>
    <property type="molecule type" value="Genomic_DNA"/>
</dbReference>
<proteinExistence type="inferred from homology"/>
<feature type="coiled-coil region" evidence="2">
    <location>
        <begin position="205"/>
        <end position="232"/>
    </location>
</feature>
<dbReference type="Proteomes" id="UP000643525">
    <property type="component" value="Unassembled WGS sequence"/>
</dbReference>
<gene>
    <name evidence="5" type="ORF">H4W27_002705</name>
</gene>
<evidence type="ECO:0000313" key="6">
    <source>
        <dbReference type="Proteomes" id="UP000643525"/>
    </source>
</evidence>
<dbReference type="Pfam" id="PF17853">
    <property type="entry name" value="GGDEF_2"/>
    <property type="match status" value="1"/>
</dbReference>
<dbReference type="Gene3D" id="3.30.450.40">
    <property type="match status" value="1"/>
</dbReference>
<keyword evidence="2" id="KW-0175">Coiled coil</keyword>
<comment type="similarity">
    <text evidence="1">Belongs to the CdaR family.</text>
</comment>
<dbReference type="SMART" id="SM00065">
    <property type="entry name" value="GAF"/>
    <property type="match status" value="1"/>
</dbReference>
<name>A0ABR9JHW1_9MICC</name>
<dbReference type="InterPro" id="IPR029016">
    <property type="entry name" value="GAF-like_dom_sf"/>
</dbReference>
<dbReference type="Pfam" id="PF13556">
    <property type="entry name" value="HTH_30"/>
    <property type="match status" value="1"/>
</dbReference>
<evidence type="ECO:0000313" key="5">
    <source>
        <dbReference type="EMBL" id="MBE1525531.1"/>
    </source>
</evidence>
<evidence type="ECO:0000256" key="2">
    <source>
        <dbReference type="SAM" id="Coils"/>
    </source>
</evidence>
<feature type="compositionally biased region" description="Basic and acidic residues" evidence="3">
    <location>
        <begin position="1"/>
        <end position="16"/>
    </location>
</feature>
<dbReference type="InterPro" id="IPR042070">
    <property type="entry name" value="PucR_C-HTH_sf"/>
</dbReference>
<dbReference type="InterPro" id="IPR025736">
    <property type="entry name" value="PucR_C-HTH_dom"/>
</dbReference>
<dbReference type="InterPro" id="IPR003018">
    <property type="entry name" value="GAF"/>
</dbReference>
<dbReference type="InterPro" id="IPR041522">
    <property type="entry name" value="CdaR_GGDEF"/>
</dbReference>
<dbReference type="Gene3D" id="1.10.10.2840">
    <property type="entry name" value="PucR C-terminal helix-turn-helix domain"/>
    <property type="match status" value="1"/>
</dbReference>
<accession>A0ABR9JHW1</accession>
<dbReference type="Pfam" id="PF13185">
    <property type="entry name" value="GAF_2"/>
    <property type="match status" value="1"/>
</dbReference>
<sequence length="624" mass="69652">MTEERAHVPSRADEASRQPPWASASRVLNVLEEIAREASSGQEPLDVLRGVVSSVVQHGPWSICWAGLIDERTDRFYVHADAGFADHDPPLPFEHWRASTTVSWLAIRQRSPFVLPDALHQEKYRLLRTDAEIRRFRSVLIIPLFPGHETGAIWFCTPTPRAFSEDEKAFAQVVGSLTSVALSNAAYQRRQRSLLEQERRQTGELRRLNELADRQYQELQRLSQTRSALLRELVLEGGIEGLAGVAFRALDTGVSVIDRFGNPLTEFYNKRPLTIAERDSIARVMKSKKGLIIESVELPDRHLTAIPIDSGDTRLGYLCCFAEISTLDSVSQDLLSQASLHMTLELIKDRVRLESYTRLFGNFVTALSSEQGDLASLERAAIAVGLSLHRPIRVFRGRLNNYDSVDDLLLFSRHLHRLLGAPFDENVIVPAGDRDLLILVQWPRPDIKASDFTHELRRSLARMRRMVGDASGPERIGLTIGIGPLAVGPAELRIAEKEARQSLEIAESMGIVDDDVDLHSVGAYSLLTALSASQAEAFADRYLGPVRDYDLRHGSELEATLATYMGTGGGITTTADKLHIHVSTLKYRLKRIGDLTGMSLSDPEHYVCFALSCRIAHLRAVTRF</sequence>
<organism evidence="5 6">
    <name type="scientific">Nesterenkonia lutea</name>
    <dbReference type="NCBI Taxonomy" id="272919"/>
    <lineage>
        <taxon>Bacteria</taxon>
        <taxon>Bacillati</taxon>
        <taxon>Actinomycetota</taxon>
        <taxon>Actinomycetes</taxon>
        <taxon>Micrococcales</taxon>
        <taxon>Micrococcaceae</taxon>
        <taxon>Nesterenkonia</taxon>
    </lineage>
</organism>
<dbReference type="RefSeq" id="WP_192596674.1">
    <property type="nucleotide sequence ID" value="NZ_BAAALJ010000045.1"/>
</dbReference>
<evidence type="ECO:0000256" key="3">
    <source>
        <dbReference type="SAM" id="MobiDB-lite"/>
    </source>
</evidence>
<dbReference type="PANTHER" id="PTHR33744">
    <property type="entry name" value="CARBOHYDRATE DIACID REGULATOR"/>
    <property type="match status" value="1"/>
</dbReference>
<evidence type="ECO:0000256" key="1">
    <source>
        <dbReference type="ARBA" id="ARBA00006754"/>
    </source>
</evidence>
<comment type="caution">
    <text evidence="5">The sequence shown here is derived from an EMBL/GenBank/DDBJ whole genome shotgun (WGS) entry which is preliminary data.</text>
</comment>
<reference evidence="5 6" key="1">
    <citation type="submission" date="2020-10" db="EMBL/GenBank/DDBJ databases">
        <title>Sequencing the genomes of 1000 actinobacteria strains.</title>
        <authorList>
            <person name="Klenk H.-P."/>
        </authorList>
    </citation>
    <scope>NUCLEOTIDE SEQUENCE [LARGE SCALE GENOMIC DNA]</scope>
    <source>
        <strain evidence="5 6">DSM 15666</strain>
    </source>
</reference>
<dbReference type="InterPro" id="IPR051448">
    <property type="entry name" value="CdaR-like_regulators"/>
</dbReference>
<feature type="domain" description="GAF" evidence="4">
    <location>
        <begin position="26"/>
        <end position="192"/>
    </location>
</feature>
<dbReference type="PANTHER" id="PTHR33744:SF1">
    <property type="entry name" value="DNA-BINDING TRANSCRIPTIONAL ACTIVATOR ADER"/>
    <property type="match status" value="1"/>
</dbReference>
<evidence type="ECO:0000259" key="4">
    <source>
        <dbReference type="SMART" id="SM00065"/>
    </source>
</evidence>
<feature type="region of interest" description="Disordered" evidence="3">
    <location>
        <begin position="1"/>
        <end position="20"/>
    </location>
</feature>
<keyword evidence="6" id="KW-1185">Reference proteome</keyword>